<keyword evidence="1" id="KW-1133">Transmembrane helix</keyword>
<dbReference type="AlphaFoldDB" id="A0A5S4FPB3"/>
<keyword evidence="3" id="KW-1185">Reference proteome</keyword>
<accession>A0A5S4FPB3</accession>
<proteinExistence type="predicted"/>
<organism evidence="2 3">
    <name type="scientific">Nonomuraea turkmeniaca</name>
    <dbReference type="NCBI Taxonomy" id="103838"/>
    <lineage>
        <taxon>Bacteria</taxon>
        <taxon>Bacillati</taxon>
        <taxon>Actinomycetota</taxon>
        <taxon>Actinomycetes</taxon>
        <taxon>Streptosporangiales</taxon>
        <taxon>Streptosporangiaceae</taxon>
        <taxon>Nonomuraea</taxon>
    </lineage>
</organism>
<sequence length="81" mass="9084">MQPGPRDHLAQGPRLRRRSLHYALFALVVLHAFAYGALLRMTCPFTVLLAVIVMDQEVRQVLGAPLLFAVAGPQGRRCKRF</sequence>
<dbReference type="EMBL" id="VCKY01000028">
    <property type="protein sequence ID" value="TMR22526.1"/>
    <property type="molecule type" value="Genomic_DNA"/>
</dbReference>
<gene>
    <name evidence="2" type="ORF">ETD86_11020</name>
</gene>
<keyword evidence="1" id="KW-0812">Transmembrane</keyword>
<dbReference type="RefSeq" id="WP_138666032.1">
    <property type="nucleotide sequence ID" value="NZ_VCKY01000028.1"/>
</dbReference>
<reference evidence="2 3" key="1">
    <citation type="submission" date="2019-05" db="EMBL/GenBank/DDBJ databases">
        <title>Draft genome sequence of Nonomuraea turkmeniaca DSM 43926.</title>
        <authorList>
            <person name="Saricaoglu S."/>
            <person name="Isik K."/>
        </authorList>
    </citation>
    <scope>NUCLEOTIDE SEQUENCE [LARGE SCALE GENOMIC DNA]</scope>
    <source>
        <strain evidence="2 3">DSM 43926</strain>
    </source>
</reference>
<name>A0A5S4FPB3_9ACTN</name>
<feature type="transmembrane region" description="Helical" evidence="1">
    <location>
        <begin position="20"/>
        <end position="39"/>
    </location>
</feature>
<dbReference type="Proteomes" id="UP000309128">
    <property type="component" value="Unassembled WGS sequence"/>
</dbReference>
<evidence type="ECO:0000256" key="1">
    <source>
        <dbReference type="SAM" id="Phobius"/>
    </source>
</evidence>
<evidence type="ECO:0000313" key="3">
    <source>
        <dbReference type="Proteomes" id="UP000309128"/>
    </source>
</evidence>
<keyword evidence="1" id="KW-0472">Membrane</keyword>
<protein>
    <submittedName>
        <fullName evidence="2">Uncharacterized protein</fullName>
    </submittedName>
</protein>
<evidence type="ECO:0000313" key="2">
    <source>
        <dbReference type="EMBL" id="TMR22526.1"/>
    </source>
</evidence>
<comment type="caution">
    <text evidence="2">The sequence shown here is derived from an EMBL/GenBank/DDBJ whole genome shotgun (WGS) entry which is preliminary data.</text>
</comment>